<dbReference type="GO" id="GO:0019867">
    <property type="term" value="C:outer membrane"/>
    <property type="evidence" value="ECO:0007669"/>
    <property type="project" value="InterPro"/>
</dbReference>
<dbReference type="EMBL" id="FOGC01000005">
    <property type="protein sequence ID" value="SEQ68521.1"/>
    <property type="molecule type" value="Genomic_DNA"/>
</dbReference>
<dbReference type="InterPro" id="IPR004658">
    <property type="entry name" value="OMP_Slp"/>
</dbReference>
<dbReference type="Proteomes" id="UP000242515">
    <property type="component" value="Unassembled WGS sequence"/>
</dbReference>
<gene>
    <name evidence="2" type="ORF">SAMN05216522_105169</name>
</gene>
<accession>A0A1H9I1L6</accession>
<dbReference type="PROSITE" id="PS51257">
    <property type="entry name" value="PROKAR_LIPOPROTEIN"/>
    <property type="match status" value="1"/>
</dbReference>
<dbReference type="PANTHER" id="PTHR37530:SF1">
    <property type="entry name" value="OUTER MEMBRANE PROTEIN SLP"/>
    <property type="match status" value="1"/>
</dbReference>
<dbReference type="PIRSF" id="PIRSF004982">
    <property type="entry name" value="SlP"/>
    <property type="match status" value="1"/>
</dbReference>
<dbReference type="RefSeq" id="WP_092675233.1">
    <property type="nucleotide sequence ID" value="NZ_FOGC01000005.1"/>
</dbReference>
<evidence type="ECO:0000313" key="3">
    <source>
        <dbReference type="Proteomes" id="UP000242515"/>
    </source>
</evidence>
<dbReference type="NCBIfam" id="TIGR00752">
    <property type="entry name" value="slp"/>
    <property type="match status" value="1"/>
</dbReference>
<dbReference type="AlphaFoldDB" id="A0A1H9I1L6"/>
<feature type="chain" id="PRO_5017316396" evidence="1">
    <location>
        <begin position="28"/>
        <end position="194"/>
    </location>
</feature>
<organism evidence="2 3">
    <name type="scientific">Rosenbergiella nectarea</name>
    <dbReference type="NCBI Taxonomy" id="988801"/>
    <lineage>
        <taxon>Bacteria</taxon>
        <taxon>Pseudomonadati</taxon>
        <taxon>Pseudomonadota</taxon>
        <taxon>Gammaproteobacteria</taxon>
        <taxon>Enterobacterales</taxon>
        <taxon>Erwiniaceae</taxon>
        <taxon>Rosenbergiella</taxon>
    </lineage>
</organism>
<dbReference type="OrthoDB" id="5295757at2"/>
<feature type="signal peptide" evidence="1">
    <location>
        <begin position="1"/>
        <end position="27"/>
    </location>
</feature>
<dbReference type="STRING" id="988801.SAMN05216522_105169"/>
<keyword evidence="1" id="KW-0732">Signal</keyword>
<keyword evidence="3" id="KW-1185">Reference proteome</keyword>
<proteinExistence type="predicted"/>
<keyword evidence="2" id="KW-0449">Lipoprotein</keyword>
<dbReference type="PANTHER" id="PTHR37530">
    <property type="entry name" value="OUTER MEMBRANE PROTEIN SLP"/>
    <property type="match status" value="1"/>
</dbReference>
<sequence length="194" mass="21825">MKYYHRAVLACLLPLVFLTGCVSIPKAIQGNAPLPQQDFTRVMNAPSLYVGQESRFGGKVVKVTNHDNVTRVELMVQPLDDGARPILGAASLGRLYADIPSFVDPAELTHQYVTVLGNIQRVTPGKIGDQNYTFLIISVTGYQRWHLTQQVMSPPMPMDPWLWYGPRYGRRGFIDPWWGYAMQGPMPVQTFLSE</sequence>
<protein>
    <submittedName>
        <fullName evidence="2">Outer membrane lipoprotein</fullName>
    </submittedName>
</protein>
<name>A0A1H9I1L6_9GAMM</name>
<evidence type="ECO:0000313" key="2">
    <source>
        <dbReference type="EMBL" id="SEQ68521.1"/>
    </source>
</evidence>
<dbReference type="Pfam" id="PF03843">
    <property type="entry name" value="Slp"/>
    <property type="match status" value="1"/>
</dbReference>
<reference evidence="3" key="1">
    <citation type="submission" date="2016-10" db="EMBL/GenBank/DDBJ databases">
        <authorList>
            <person name="Varghese N."/>
            <person name="Submissions S."/>
        </authorList>
    </citation>
    <scope>NUCLEOTIDE SEQUENCE [LARGE SCALE GENOMIC DNA]</scope>
    <source>
        <strain evidence="3">8N4</strain>
    </source>
</reference>
<evidence type="ECO:0000256" key="1">
    <source>
        <dbReference type="SAM" id="SignalP"/>
    </source>
</evidence>